<dbReference type="Pfam" id="PF00320">
    <property type="entry name" value="GATA"/>
    <property type="match status" value="1"/>
</dbReference>
<gene>
    <name evidence="7" type="ORF">DM01DRAFT_1340761</name>
</gene>
<proteinExistence type="predicted"/>
<dbReference type="GO" id="GO:0006355">
    <property type="term" value="P:regulation of DNA-templated transcription"/>
    <property type="evidence" value="ECO:0007669"/>
    <property type="project" value="InterPro"/>
</dbReference>
<dbReference type="EMBL" id="MCGT01000055">
    <property type="protein sequence ID" value="ORX43488.1"/>
    <property type="molecule type" value="Genomic_DNA"/>
</dbReference>
<feature type="compositionally biased region" description="Low complexity" evidence="5">
    <location>
        <begin position="217"/>
        <end position="231"/>
    </location>
</feature>
<evidence type="ECO:0000313" key="8">
    <source>
        <dbReference type="Proteomes" id="UP000242146"/>
    </source>
</evidence>
<dbReference type="GO" id="GO:0008270">
    <property type="term" value="F:zinc ion binding"/>
    <property type="evidence" value="ECO:0007669"/>
    <property type="project" value="UniProtKB-KW"/>
</dbReference>
<dbReference type="AlphaFoldDB" id="A0A1X2G362"/>
<keyword evidence="1" id="KW-0479">Metal-binding</keyword>
<dbReference type="STRING" id="101127.A0A1X2G362"/>
<dbReference type="SUPFAM" id="SSF57716">
    <property type="entry name" value="Glucocorticoid receptor-like (DNA-binding domain)"/>
    <property type="match status" value="1"/>
</dbReference>
<reference evidence="7 8" key="1">
    <citation type="submission" date="2016-07" db="EMBL/GenBank/DDBJ databases">
        <title>Pervasive Adenine N6-methylation of Active Genes in Fungi.</title>
        <authorList>
            <consortium name="DOE Joint Genome Institute"/>
            <person name="Mondo S.J."/>
            <person name="Dannebaum R.O."/>
            <person name="Kuo R.C."/>
            <person name="Labutti K."/>
            <person name="Haridas S."/>
            <person name="Kuo A."/>
            <person name="Salamov A."/>
            <person name="Ahrendt S.R."/>
            <person name="Lipzen A."/>
            <person name="Sullivan W."/>
            <person name="Andreopoulos W.B."/>
            <person name="Clum A."/>
            <person name="Lindquist E."/>
            <person name="Daum C."/>
            <person name="Ramamoorthy G.K."/>
            <person name="Gryganskyi A."/>
            <person name="Culley D."/>
            <person name="Magnuson J.K."/>
            <person name="James T.Y."/>
            <person name="O'Malley M.A."/>
            <person name="Stajich J.E."/>
            <person name="Spatafora J.W."/>
            <person name="Visel A."/>
            <person name="Grigoriev I.V."/>
        </authorList>
    </citation>
    <scope>NUCLEOTIDE SEQUENCE [LARGE SCALE GENOMIC DNA]</scope>
    <source>
        <strain evidence="7 8">NRRL 3301</strain>
    </source>
</reference>
<dbReference type="Proteomes" id="UP000242146">
    <property type="component" value="Unassembled WGS sequence"/>
</dbReference>
<dbReference type="SMART" id="SM00401">
    <property type="entry name" value="ZnF_GATA"/>
    <property type="match status" value="1"/>
</dbReference>
<evidence type="ECO:0000256" key="3">
    <source>
        <dbReference type="ARBA" id="ARBA00022833"/>
    </source>
</evidence>
<dbReference type="InterPro" id="IPR000679">
    <property type="entry name" value="Znf_GATA"/>
</dbReference>
<name>A0A1X2G362_9FUNG</name>
<evidence type="ECO:0000259" key="6">
    <source>
        <dbReference type="PROSITE" id="PS50114"/>
    </source>
</evidence>
<protein>
    <recommendedName>
        <fullName evidence="6">GATA-type domain-containing protein</fullName>
    </recommendedName>
</protein>
<comment type="caution">
    <text evidence="7">The sequence shown here is derived from an EMBL/GenBank/DDBJ whole genome shotgun (WGS) entry which is preliminary data.</text>
</comment>
<organism evidence="7 8">
    <name type="scientific">Hesseltinella vesiculosa</name>
    <dbReference type="NCBI Taxonomy" id="101127"/>
    <lineage>
        <taxon>Eukaryota</taxon>
        <taxon>Fungi</taxon>
        <taxon>Fungi incertae sedis</taxon>
        <taxon>Mucoromycota</taxon>
        <taxon>Mucoromycotina</taxon>
        <taxon>Mucoromycetes</taxon>
        <taxon>Mucorales</taxon>
        <taxon>Cunninghamellaceae</taxon>
        <taxon>Hesseltinella</taxon>
    </lineage>
</organism>
<sequence>MTKRKRSQSLSSWMLDIFDSYALPCDESMLIDQGLHYRIRCLGKARLHVHDVLFFEVTKSEISENDERDKEALPLKKRKKRNVIYSIVFTLVEPDNTSIQLDRPFFVFPSHCLVELVSTAPPFELCCTFFPPSLLHQPMTKEASTELSYRHQRRWTDPGRQPNQEEPMTLPLSGASLDLYQSIKQVVLHYEATCQQLLELTQRHTQRLATVQKSKKPATASSRRSSANTNKQCSYCHSKTTPMWRRGPEGAGTLCNACGVKWKNGKLIIAKKSPSLKSDDTDMPLLSSGSSSESPLPSFQSSPSPPSLPQSIDSSPKHSDPPNKLQDVEAATLLTLLKQSSGP</sequence>
<dbReference type="InterPro" id="IPR013088">
    <property type="entry name" value="Znf_NHR/GATA"/>
</dbReference>
<dbReference type="PANTHER" id="PTHR45658:SF18">
    <property type="entry name" value="PROTEIN GAT2"/>
    <property type="match status" value="1"/>
</dbReference>
<dbReference type="GO" id="GO:0043565">
    <property type="term" value="F:sequence-specific DNA binding"/>
    <property type="evidence" value="ECO:0007669"/>
    <property type="project" value="InterPro"/>
</dbReference>
<evidence type="ECO:0000256" key="4">
    <source>
        <dbReference type="PROSITE-ProRule" id="PRU00094"/>
    </source>
</evidence>
<evidence type="ECO:0000256" key="5">
    <source>
        <dbReference type="SAM" id="MobiDB-lite"/>
    </source>
</evidence>
<dbReference type="PROSITE" id="PS50114">
    <property type="entry name" value="GATA_ZN_FINGER_2"/>
    <property type="match status" value="1"/>
</dbReference>
<dbReference type="Gene3D" id="3.30.50.10">
    <property type="entry name" value="Erythroid Transcription Factor GATA-1, subunit A"/>
    <property type="match status" value="1"/>
</dbReference>
<keyword evidence="3" id="KW-0862">Zinc</keyword>
<evidence type="ECO:0000313" key="7">
    <source>
        <dbReference type="EMBL" id="ORX43488.1"/>
    </source>
</evidence>
<evidence type="ECO:0000256" key="2">
    <source>
        <dbReference type="ARBA" id="ARBA00022771"/>
    </source>
</evidence>
<accession>A0A1X2G362</accession>
<feature type="compositionally biased region" description="Low complexity" evidence="5">
    <location>
        <begin position="284"/>
        <end position="302"/>
    </location>
</feature>
<feature type="region of interest" description="Disordered" evidence="5">
    <location>
        <begin position="208"/>
        <end position="242"/>
    </location>
</feature>
<dbReference type="InterPro" id="IPR051140">
    <property type="entry name" value="GATA_TF"/>
</dbReference>
<dbReference type="PANTHER" id="PTHR45658">
    <property type="entry name" value="GATA TRANSCRIPTION FACTOR"/>
    <property type="match status" value="1"/>
</dbReference>
<keyword evidence="2 4" id="KW-0863">Zinc-finger</keyword>
<feature type="domain" description="GATA-type" evidence="6">
    <location>
        <begin position="227"/>
        <end position="263"/>
    </location>
</feature>
<evidence type="ECO:0000256" key="1">
    <source>
        <dbReference type="ARBA" id="ARBA00022723"/>
    </source>
</evidence>
<feature type="region of interest" description="Disordered" evidence="5">
    <location>
        <begin position="273"/>
        <end position="327"/>
    </location>
</feature>
<dbReference type="OrthoDB" id="2162994at2759"/>
<keyword evidence="8" id="KW-1185">Reference proteome</keyword>
<feature type="compositionally biased region" description="Polar residues" evidence="5">
    <location>
        <begin position="232"/>
        <end position="241"/>
    </location>
</feature>
<dbReference type="CDD" id="cd00202">
    <property type="entry name" value="ZnF_GATA"/>
    <property type="match status" value="1"/>
</dbReference>